<feature type="transmembrane region" description="Helical" evidence="6">
    <location>
        <begin position="12"/>
        <end position="32"/>
    </location>
</feature>
<keyword evidence="5 6" id="KW-0472">Membrane</keyword>
<proteinExistence type="predicted"/>
<feature type="transmembrane region" description="Helical" evidence="6">
    <location>
        <begin position="95"/>
        <end position="117"/>
    </location>
</feature>
<feature type="transmembrane region" description="Helical" evidence="6">
    <location>
        <begin position="254"/>
        <end position="271"/>
    </location>
</feature>
<organism evidence="8 9">
    <name type="scientific">Balneicella halophila</name>
    <dbReference type="NCBI Taxonomy" id="1537566"/>
    <lineage>
        <taxon>Bacteria</taxon>
        <taxon>Pseudomonadati</taxon>
        <taxon>Bacteroidota</taxon>
        <taxon>Bacteroidia</taxon>
        <taxon>Bacteroidales</taxon>
        <taxon>Balneicellaceae</taxon>
        <taxon>Balneicella</taxon>
    </lineage>
</organism>
<name>A0A7L4UMZ9_BALHA</name>
<dbReference type="AlphaFoldDB" id="A0A7L4UMZ9"/>
<evidence type="ECO:0000313" key="9">
    <source>
        <dbReference type="Proteomes" id="UP000251835"/>
    </source>
</evidence>
<feature type="domain" description="EamA" evidence="7">
    <location>
        <begin position="158"/>
        <end position="295"/>
    </location>
</feature>
<dbReference type="RefSeq" id="WP_116496866.1">
    <property type="nucleotide sequence ID" value="NZ_QENZ01000005.1"/>
</dbReference>
<evidence type="ECO:0000256" key="6">
    <source>
        <dbReference type="SAM" id="Phobius"/>
    </source>
</evidence>
<dbReference type="Proteomes" id="UP000251835">
    <property type="component" value="Unassembled WGS sequence"/>
</dbReference>
<evidence type="ECO:0000256" key="3">
    <source>
        <dbReference type="ARBA" id="ARBA00022692"/>
    </source>
</evidence>
<dbReference type="InterPro" id="IPR050638">
    <property type="entry name" value="AA-Vitamin_Transporters"/>
</dbReference>
<evidence type="ECO:0000259" key="7">
    <source>
        <dbReference type="Pfam" id="PF00892"/>
    </source>
</evidence>
<dbReference type="SUPFAM" id="SSF103481">
    <property type="entry name" value="Multidrug resistance efflux transporter EmrE"/>
    <property type="match status" value="2"/>
</dbReference>
<evidence type="ECO:0000313" key="8">
    <source>
        <dbReference type="EMBL" id="PVX50004.1"/>
    </source>
</evidence>
<dbReference type="GO" id="GO:0005886">
    <property type="term" value="C:plasma membrane"/>
    <property type="evidence" value="ECO:0007669"/>
    <property type="project" value="UniProtKB-SubCell"/>
</dbReference>
<evidence type="ECO:0000256" key="2">
    <source>
        <dbReference type="ARBA" id="ARBA00022475"/>
    </source>
</evidence>
<comment type="subcellular location">
    <subcellularLocation>
        <location evidence="1">Cell membrane</location>
        <topology evidence="1">Multi-pass membrane protein</topology>
    </subcellularLocation>
</comment>
<accession>A0A7L4UMZ9</accession>
<evidence type="ECO:0000256" key="4">
    <source>
        <dbReference type="ARBA" id="ARBA00022989"/>
    </source>
</evidence>
<feature type="transmembrane region" description="Helical" evidence="6">
    <location>
        <begin position="129"/>
        <end position="144"/>
    </location>
</feature>
<dbReference type="OrthoDB" id="9812547at2"/>
<protein>
    <submittedName>
        <fullName evidence="8">Drug/metabolite transporter (DMT)-like permease</fullName>
    </submittedName>
</protein>
<feature type="transmembrane region" description="Helical" evidence="6">
    <location>
        <begin position="38"/>
        <end position="56"/>
    </location>
</feature>
<dbReference type="PROSITE" id="PS51257">
    <property type="entry name" value="PROKAR_LIPOPROTEIN"/>
    <property type="match status" value="1"/>
</dbReference>
<dbReference type="EMBL" id="QENZ01000005">
    <property type="protein sequence ID" value="PVX50004.1"/>
    <property type="molecule type" value="Genomic_DNA"/>
</dbReference>
<feature type="transmembrane region" description="Helical" evidence="6">
    <location>
        <begin position="220"/>
        <end position="242"/>
    </location>
</feature>
<keyword evidence="3 6" id="KW-0812">Transmembrane</keyword>
<sequence>MKQNHFFNNTIFLAIVACFLWSTAFVGIKIGLRYTTPLQFAGIRFFLSGLMILPFVQNFPAKWKIAKAHWKIIILVALLQTTLVYALFYTGLEKVPASLGAMLIGAGPLFASLVAHFMTSDDKLSKRKTSIIFLGMLGVAIISLNKENASMHYPLLWLGIVLLLFNNIIGGIGNVVISKYGKGLPPMVLSSFSLVVGGAALFIISLFFEKFEWKIYPKEYYLSLAWLSFLSAAAITIWFSLLKRPGVKVSDLNTWKFITPVLGAILSWIILPDEYPTFLAIVGMCIIAIALILLNTQIVKKKKSIS</sequence>
<reference evidence="8 9" key="1">
    <citation type="submission" date="2018-05" db="EMBL/GenBank/DDBJ databases">
        <title>Genomic Encyclopedia of Type Strains, Phase IV (KMG-IV): sequencing the most valuable type-strain genomes for metagenomic binning, comparative biology and taxonomic classification.</title>
        <authorList>
            <person name="Goeker M."/>
        </authorList>
    </citation>
    <scope>NUCLEOTIDE SEQUENCE [LARGE SCALE GENOMIC DNA]</scope>
    <source>
        <strain evidence="8 9">DSM 28579</strain>
    </source>
</reference>
<dbReference type="PANTHER" id="PTHR32322">
    <property type="entry name" value="INNER MEMBRANE TRANSPORTER"/>
    <property type="match status" value="1"/>
</dbReference>
<feature type="transmembrane region" description="Helical" evidence="6">
    <location>
        <begin position="156"/>
        <end position="177"/>
    </location>
</feature>
<evidence type="ECO:0000256" key="1">
    <source>
        <dbReference type="ARBA" id="ARBA00004651"/>
    </source>
</evidence>
<keyword evidence="4 6" id="KW-1133">Transmembrane helix</keyword>
<feature type="domain" description="EamA" evidence="7">
    <location>
        <begin position="10"/>
        <end position="143"/>
    </location>
</feature>
<evidence type="ECO:0000256" key="5">
    <source>
        <dbReference type="ARBA" id="ARBA00023136"/>
    </source>
</evidence>
<gene>
    <name evidence="8" type="ORF">C7377_1649</name>
</gene>
<feature type="transmembrane region" description="Helical" evidence="6">
    <location>
        <begin position="277"/>
        <end position="294"/>
    </location>
</feature>
<feature type="transmembrane region" description="Helical" evidence="6">
    <location>
        <begin position="189"/>
        <end position="208"/>
    </location>
</feature>
<comment type="caution">
    <text evidence="8">The sequence shown here is derived from an EMBL/GenBank/DDBJ whole genome shotgun (WGS) entry which is preliminary data.</text>
</comment>
<keyword evidence="2" id="KW-1003">Cell membrane</keyword>
<dbReference type="PANTHER" id="PTHR32322:SF18">
    <property type="entry name" value="S-ADENOSYLMETHIONINE_S-ADENOSYLHOMOCYSTEINE TRANSPORTER"/>
    <property type="match status" value="1"/>
</dbReference>
<feature type="transmembrane region" description="Helical" evidence="6">
    <location>
        <begin position="68"/>
        <end position="89"/>
    </location>
</feature>
<dbReference type="Pfam" id="PF00892">
    <property type="entry name" value="EamA"/>
    <property type="match status" value="2"/>
</dbReference>
<dbReference type="InterPro" id="IPR037185">
    <property type="entry name" value="EmrE-like"/>
</dbReference>
<dbReference type="InterPro" id="IPR000620">
    <property type="entry name" value="EamA_dom"/>
</dbReference>
<keyword evidence="9" id="KW-1185">Reference proteome</keyword>